<feature type="region of interest" description="Disordered" evidence="1">
    <location>
        <begin position="113"/>
        <end position="200"/>
    </location>
</feature>
<evidence type="ECO:0000313" key="3">
    <source>
        <dbReference type="Proteomes" id="UP001205105"/>
    </source>
</evidence>
<accession>A0AAD5DF67</accession>
<proteinExistence type="predicted"/>
<keyword evidence="3" id="KW-1185">Reference proteome</keyword>
<dbReference type="PANTHER" id="PTHR35741:SF1">
    <property type="entry name" value="FACTOR CWC22-LIKE PROTEIN, PUTATIVE (DUF3245)-RELATED"/>
    <property type="match status" value="1"/>
</dbReference>
<dbReference type="EMBL" id="JADXDR010000170">
    <property type="protein sequence ID" value="KAI7836920.1"/>
    <property type="molecule type" value="Genomic_DNA"/>
</dbReference>
<evidence type="ECO:0000313" key="2">
    <source>
        <dbReference type="EMBL" id="KAI7836920.1"/>
    </source>
</evidence>
<evidence type="ECO:0000256" key="1">
    <source>
        <dbReference type="SAM" id="MobiDB-lite"/>
    </source>
</evidence>
<feature type="compositionally biased region" description="Low complexity" evidence="1">
    <location>
        <begin position="154"/>
        <end position="163"/>
    </location>
</feature>
<dbReference type="AlphaFoldDB" id="A0AAD5DF67"/>
<feature type="compositionally biased region" description="Low complexity" evidence="1">
    <location>
        <begin position="127"/>
        <end position="138"/>
    </location>
</feature>
<dbReference type="Proteomes" id="UP001205105">
    <property type="component" value="Unassembled WGS sequence"/>
</dbReference>
<organism evidence="2 3">
    <name type="scientific">Chlorella ohadii</name>
    <dbReference type="NCBI Taxonomy" id="2649997"/>
    <lineage>
        <taxon>Eukaryota</taxon>
        <taxon>Viridiplantae</taxon>
        <taxon>Chlorophyta</taxon>
        <taxon>core chlorophytes</taxon>
        <taxon>Trebouxiophyceae</taxon>
        <taxon>Chlorellales</taxon>
        <taxon>Chlorellaceae</taxon>
        <taxon>Chlorella clade</taxon>
        <taxon>Chlorella</taxon>
    </lineage>
</organism>
<feature type="compositionally biased region" description="Basic residues" evidence="1">
    <location>
        <begin position="113"/>
        <end position="122"/>
    </location>
</feature>
<dbReference type="PANTHER" id="PTHR35741">
    <property type="entry name" value="FACTOR CWC22-LIKE PROTEIN, PUTATIVE (DUF3245)-RELATED"/>
    <property type="match status" value="1"/>
</dbReference>
<gene>
    <name evidence="2" type="ORF">COHA_009252</name>
</gene>
<name>A0AAD5DF67_9CHLO</name>
<reference evidence="2" key="1">
    <citation type="submission" date="2020-11" db="EMBL/GenBank/DDBJ databases">
        <title>Chlorella ohadii genome sequencing and assembly.</title>
        <authorList>
            <person name="Murik O."/>
            <person name="Treves H."/>
            <person name="Kedem I."/>
            <person name="Shotland Y."/>
            <person name="Kaplan A."/>
        </authorList>
    </citation>
    <scope>NUCLEOTIDE SEQUENCE</scope>
    <source>
        <strain evidence="2">1</strain>
    </source>
</reference>
<feature type="region of interest" description="Disordered" evidence="1">
    <location>
        <begin position="73"/>
        <end position="100"/>
    </location>
</feature>
<feature type="compositionally biased region" description="Acidic residues" evidence="1">
    <location>
        <begin position="139"/>
        <end position="149"/>
    </location>
</feature>
<protein>
    <submittedName>
        <fullName evidence="2">Uncharacterized protein</fullName>
    </submittedName>
</protein>
<sequence length="200" mass="20473">MSDTADEEEIVASGEALRTVAGWLGVANVGEVMEKEGLNPEFEQGRTQGLGLGAKFLPHHKAVALTTGVEHRLSSKIKRTQERQAAAGSGGSGGGAAPALHQLHGAAKHRALLQHGRHHAAARRGQDGAAAAQRQGQAAEEEEDSEEEEGRGGAFAKGKAKAAQRPAGFSRNDLLKAGAAVQQGKKRKRKGGGGGGAAGS</sequence>
<comment type="caution">
    <text evidence="2">The sequence shown here is derived from an EMBL/GenBank/DDBJ whole genome shotgun (WGS) entry which is preliminary data.</text>
</comment>